<dbReference type="Proteomes" id="UP000717696">
    <property type="component" value="Unassembled WGS sequence"/>
</dbReference>
<feature type="signal peptide" evidence="3">
    <location>
        <begin position="1"/>
        <end position="23"/>
    </location>
</feature>
<evidence type="ECO:0000313" key="6">
    <source>
        <dbReference type="EMBL" id="KAH7129907.1"/>
    </source>
</evidence>
<dbReference type="InterPro" id="IPR000073">
    <property type="entry name" value="AB_hydrolase_1"/>
</dbReference>
<feature type="domain" description="Peptidase S33 tripeptidyl aminopeptidase-like C-terminal" evidence="5">
    <location>
        <begin position="375"/>
        <end position="429"/>
    </location>
</feature>
<dbReference type="InterPro" id="IPR051601">
    <property type="entry name" value="Serine_prot/Carboxylest_S33"/>
</dbReference>
<protein>
    <submittedName>
        <fullName evidence="6">Alpha/Beta hydrolase protein</fullName>
    </submittedName>
</protein>
<organism evidence="6 7">
    <name type="scientific">Dactylonectria estremocensis</name>
    <dbReference type="NCBI Taxonomy" id="1079267"/>
    <lineage>
        <taxon>Eukaryota</taxon>
        <taxon>Fungi</taxon>
        <taxon>Dikarya</taxon>
        <taxon>Ascomycota</taxon>
        <taxon>Pezizomycotina</taxon>
        <taxon>Sordariomycetes</taxon>
        <taxon>Hypocreomycetidae</taxon>
        <taxon>Hypocreales</taxon>
        <taxon>Nectriaceae</taxon>
        <taxon>Dactylonectria</taxon>
    </lineage>
</organism>
<comment type="caution">
    <text evidence="6">The sequence shown here is derived from an EMBL/GenBank/DDBJ whole genome shotgun (WGS) entry which is preliminary data.</text>
</comment>
<gene>
    <name evidence="6" type="ORF">B0J13DRAFT_678951</name>
</gene>
<keyword evidence="2 6" id="KW-0378">Hydrolase</keyword>
<evidence type="ECO:0000259" key="4">
    <source>
        <dbReference type="Pfam" id="PF00561"/>
    </source>
</evidence>
<dbReference type="OrthoDB" id="425534at2759"/>
<evidence type="ECO:0000256" key="3">
    <source>
        <dbReference type="SAM" id="SignalP"/>
    </source>
</evidence>
<keyword evidence="3" id="KW-0732">Signal</keyword>
<dbReference type="EMBL" id="JAGMUU010000020">
    <property type="protein sequence ID" value="KAH7129907.1"/>
    <property type="molecule type" value="Genomic_DNA"/>
</dbReference>
<feature type="chain" id="PRO_5040374830" evidence="3">
    <location>
        <begin position="24"/>
        <end position="432"/>
    </location>
</feature>
<evidence type="ECO:0000256" key="2">
    <source>
        <dbReference type="ARBA" id="ARBA00022801"/>
    </source>
</evidence>
<dbReference type="PANTHER" id="PTHR43248">
    <property type="entry name" value="2-SUCCINYL-6-HYDROXY-2,4-CYCLOHEXADIENE-1-CARBOXYLATE SYNTHASE"/>
    <property type="match status" value="1"/>
</dbReference>
<dbReference type="InterPro" id="IPR013595">
    <property type="entry name" value="Pept_S33_TAP-like_C"/>
</dbReference>
<reference evidence="6" key="1">
    <citation type="journal article" date="2021" name="Nat. Commun.">
        <title>Genetic determinants of endophytism in the Arabidopsis root mycobiome.</title>
        <authorList>
            <person name="Mesny F."/>
            <person name="Miyauchi S."/>
            <person name="Thiergart T."/>
            <person name="Pickel B."/>
            <person name="Atanasova L."/>
            <person name="Karlsson M."/>
            <person name="Huettel B."/>
            <person name="Barry K.W."/>
            <person name="Haridas S."/>
            <person name="Chen C."/>
            <person name="Bauer D."/>
            <person name="Andreopoulos W."/>
            <person name="Pangilinan J."/>
            <person name="LaButti K."/>
            <person name="Riley R."/>
            <person name="Lipzen A."/>
            <person name="Clum A."/>
            <person name="Drula E."/>
            <person name="Henrissat B."/>
            <person name="Kohler A."/>
            <person name="Grigoriev I.V."/>
            <person name="Martin F.M."/>
            <person name="Hacquard S."/>
        </authorList>
    </citation>
    <scope>NUCLEOTIDE SEQUENCE</scope>
    <source>
        <strain evidence="6">MPI-CAGE-AT-0021</strain>
    </source>
</reference>
<accession>A0A9P9E377</accession>
<name>A0A9P9E377_9HYPO</name>
<dbReference type="Pfam" id="PF00561">
    <property type="entry name" value="Abhydrolase_1"/>
    <property type="match status" value="1"/>
</dbReference>
<dbReference type="Pfam" id="PF08386">
    <property type="entry name" value="Abhydrolase_4"/>
    <property type="match status" value="1"/>
</dbReference>
<evidence type="ECO:0000259" key="5">
    <source>
        <dbReference type="Pfam" id="PF08386"/>
    </source>
</evidence>
<proteinExistence type="inferred from homology"/>
<evidence type="ECO:0000313" key="7">
    <source>
        <dbReference type="Proteomes" id="UP000717696"/>
    </source>
</evidence>
<evidence type="ECO:0000256" key="1">
    <source>
        <dbReference type="ARBA" id="ARBA00010088"/>
    </source>
</evidence>
<feature type="domain" description="AB hydrolase-1" evidence="4">
    <location>
        <begin position="92"/>
        <end position="268"/>
    </location>
</feature>
<dbReference type="InterPro" id="IPR029058">
    <property type="entry name" value="AB_hydrolase_fold"/>
</dbReference>
<dbReference type="SUPFAM" id="SSF53474">
    <property type="entry name" value="alpha/beta-Hydrolases"/>
    <property type="match status" value="1"/>
</dbReference>
<sequence length="432" mass="46684">MTMEAVLSGLAMALVALSSTVLAHPWKGYDTTVPAYPNIDFTTCASEYMMSAEFECVSLTVPIDHDKPRDGSIDLFVSRRKASGTSGSLGSLIFNNGGPGAGSSVVFQAISYGLLAFPAFSQEIFDSYDVIAIDTRGIGYSNPISCDKDIWNTAPEYLRRIMPVSQNSLTKDYELLRQALGEDVFNFVGFSYGTILGQTYAEIYPQKVGRMVLDAVVDRSVPGGISVIMAESLTYQATLEQFFLWCNKTEECSLKGKDLTAIFENLASATSFTCTLRGQRGLGQLLFVESFLQNWTELADGINLAVNGNAKGFSTKLKTSNTEPNGGSDYAARAIYCQDYGSSFVSAVDVKSVLDVASALLPLTRGASEAFTVAAYCAGWPAPVRNPAHTLNLEQAKKLPPLLLVNAFYDPETSSSWAQGAKEQIPSAVNIW</sequence>
<comment type="similarity">
    <text evidence="1">Belongs to the peptidase S33 family.</text>
</comment>
<dbReference type="AlphaFoldDB" id="A0A9P9E377"/>
<dbReference type="GO" id="GO:0016787">
    <property type="term" value="F:hydrolase activity"/>
    <property type="evidence" value="ECO:0007669"/>
    <property type="project" value="UniProtKB-KW"/>
</dbReference>
<dbReference type="PANTHER" id="PTHR43248:SF30">
    <property type="entry name" value="AB HYDROLASE-1 DOMAIN-CONTAINING PROTEIN"/>
    <property type="match status" value="1"/>
</dbReference>
<dbReference type="Gene3D" id="3.40.50.1820">
    <property type="entry name" value="alpha/beta hydrolase"/>
    <property type="match status" value="1"/>
</dbReference>
<keyword evidence="7" id="KW-1185">Reference proteome</keyword>